<dbReference type="Gene3D" id="1.25.40.10">
    <property type="entry name" value="Tetratricopeptide repeat domain"/>
    <property type="match status" value="1"/>
</dbReference>
<evidence type="ECO:0000259" key="4">
    <source>
        <dbReference type="Pfam" id="PF03704"/>
    </source>
</evidence>
<dbReference type="InterPro" id="IPR051677">
    <property type="entry name" value="AfsR-DnrI-RedD_regulator"/>
</dbReference>
<sequence>MHTYVIRLRKLLGSGVIHTVSGGYLFCVAAERIDLYRFRELVRAAADTGAEESELELLQRALLLWRGRPFGDARSNWLDWEVVPRLMDEWFAATERRIDLEVAVGPLAGDRLSCRCSVSARTRGTRSRPRANEPQRRNSSLRGGPLAP</sequence>
<dbReference type="PANTHER" id="PTHR35807">
    <property type="entry name" value="TRANSCRIPTIONAL REGULATOR REDD-RELATED"/>
    <property type="match status" value="1"/>
</dbReference>
<dbReference type="PANTHER" id="PTHR35807:SF1">
    <property type="entry name" value="TRANSCRIPTIONAL REGULATOR REDD"/>
    <property type="match status" value="1"/>
</dbReference>
<feature type="region of interest" description="Disordered" evidence="3">
    <location>
        <begin position="121"/>
        <end position="148"/>
    </location>
</feature>
<evidence type="ECO:0000313" key="5">
    <source>
        <dbReference type="EMBL" id="GIJ62300.1"/>
    </source>
</evidence>
<evidence type="ECO:0000256" key="2">
    <source>
        <dbReference type="ARBA" id="ARBA00023163"/>
    </source>
</evidence>
<organism evidence="5 6">
    <name type="scientific">Virgisporangium aurantiacum</name>
    <dbReference type="NCBI Taxonomy" id="175570"/>
    <lineage>
        <taxon>Bacteria</taxon>
        <taxon>Bacillati</taxon>
        <taxon>Actinomycetota</taxon>
        <taxon>Actinomycetes</taxon>
        <taxon>Micromonosporales</taxon>
        <taxon>Micromonosporaceae</taxon>
        <taxon>Virgisporangium</taxon>
    </lineage>
</organism>
<dbReference type="RefSeq" id="WP_204007862.1">
    <property type="nucleotide sequence ID" value="NZ_BOPG01000077.1"/>
</dbReference>
<dbReference type="Proteomes" id="UP000612585">
    <property type="component" value="Unassembled WGS sequence"/>
</dbReference>
<protein>
    <recommendedName>
        <fullName evidence="4">Bacterial transcriptional activator domain-containing protein</fullName>
    </recommendedName>
</protein>
<reference evidence="5" key="1">
    <citation type="submission" date="2021-01" db="EMBL/GenBank/DDBJ databases">
        <title>Whole genome shotgun sequence of Virgisporangium aurantiacum NBRC 16421.</title>
        <authorList>
            <person name="Komaki H."/>
            <person name="Tamura T."/>
        </authorList>
    </citation>
    <scope>NUCLEOTIDE SEQUENCE</scope>
    <source>
        <strain evidence="5">NBRC 16421</strain>
    </source>
</reference>
<evidence type="ECO:0000256" key="1">
    <source>
        <dbReference type="ARBA" id="ARBA00023015"/>
    </source>
</evidence>
<keyword evidence="2" id="KW-0804">Transcription</keyword>
<keyword evidence="1" id="KW-0805">Transcription regulation</keyword>
<dbReference type="InterPro" id="IPR005158">
    <property type="entry name" value="BTAD"/>
</dbReference>
<comment type="caution">
    <text evidence="5">The sequence shown here is derived from an EMBL/GenBank/DDBJ whole genome shotgun (WGS) entry which is preliminary data.</text>
</comment>
<keyword evidence="6" id="KW-1185">Reference proteome</keyword>
<dbReference type="EMBL" id="BOPG01000077">
    <property type="protein sequence ID" value="GIJ62300.1"/>
    <property type="molecule type" value="Genomic_DNA"/>
</dbReference>
<evidence type="ECO:0000313" key="6">
    <source>
        <dbReference type="Proteomes" id="UP000612585"/>
    </source>
</evidence>
<evidence type="ECO:0000256" key="3">
    <source>
        <dbReference type="SAM" id="MobiDB-lite"/>
    </source>
</evidence>
<gene>
    <name evidence="5" type="ORF">Vau01_098160</name>
</gene>
<name>A0A8J3ZIS7_9ACTN</name>
<proteinExistence type="predicted"/>
<dbReference type="GO" id="GO:0006355">
    <property type="term" value="P:regulation of DNA-templated transcription"/>
    <property type="evidence" value="ECO:0007669"/>
    <property type="project" value="TreeGrafter"/>
</dbReference>
<dbReference type="Pfam" id="PF03704">
    <property type="entry name" value="BTAD"/>
    <property type="match status" value="1"/>
</dbReference>
<dbReference type="GO" id="GO:0003677">
    <property type="term" value="F:DNA binding"/>
    <property type="evidence" value="ECO:0007669"/>
    <property type="project" value="TreeGrafter"/>
</dbReference>
<accession>A0A8J3ZIS7</accession>
<dbReference type="AlphaFoldDB" id="A0A8J3ZIS7"/>
<dbReference type="InterPro" id="IPR011990">
    <property type="entry name" value="TPR-like_helical_dom_sf"/>
</dbReference>
<feature type="domain" description="Bacterial transcriptional activator" evidence="4">
    <location>
        <begin position="33"/>
        <end position="105"/>
    </location>
</feature>